<reference evidence="7 8" key="1">
    <citation type="submission" date="2018-08" db="EMBL/GenBank/DDBJ databases">
        <title>Chitinophagaceae sp. K23C18032701, a novel bacterium isolated from forest soil.</title>
        <authorList>
            <person name="Wang C."/>
        </authorList>
    </citation>
    <scope>NUCLEOTIDE SEQUENCE [LARGE SCALE GENOMIC DNA]</scope>
    <source>
        <strain evidence="7 8">K23C18032701</strain>
    </source>
</reference>
<organism evidence="7 8">
    <name type="scientific">Deminuibacter soli</name>
    <dbReference type="NCBI Taxonomy" id="2291815"/>
    <lineage>
        <taxon>Bacteria</taxon>
        <taxon>Pseudomonadati</taxon>
        <taxon>Bacteroidota</taxon>
        <taxon>Chitinophagia</taxon>
        <taxon>Chitinophagales</taxon>
        <taxon>Chitinophagaceae</taxon>
        <taxon>Deminuibacter</taxon>
    </lineage>
</organism>
<feature type="domain" description="RDD" evidence="6">
    <location>
        <begin position="5"/>
        <end position="108"/>
    </location>
</feature>
<feature type="transmembrane region" description="Helical" evidence="5">
    <location>
        <begin position="10"/>
        <end position="28"/>
    </location>
</feature>
<protein>
    <recommendedName>
        <fullName evidence="6">RDD domain-containing protein</fullName>
    </recommendedName>
</protein>
<gene>
    <name evidence="7" type="ORF">DXN05_07795</name>
</gene>
<dbReference type="EMBL" id="QTJU01000002">
    <property type="protein sequence ID" value="RFM28685.1"/>
    <property type="molecule type" value="Genomic_DNA"/>
</dbReference>
<comment type="caution">
    <text evidence="7">The sequence shown here is derived from an EMBL/GenBank/DDBJ whole genome shotgun (WGS) entry which is preliminary data.</text>
</comment>
<dbReference type="OrthoDB" id="762068at2"/>
<keyword evidence="4 5" id="KW-0472">Membrane</keyword>
<evidence type="ECO:0000256" key="3">
    <source>
        <dbReference type="ARBA" id="ARBA00022989"/>
    </source>
</evidence>
<sequence length="125" mass="14618">MNKVGIGTRVINFLVDTLLFSILGYIGYKVNTFYAYYYHTPYYPFYYFFYAAWFVYYLILEGLFARTPGKLLSMSKVVNRQGKRPNFGQILLRSLLRLTLIDCFFIPFLDKTLHDALSGTETVEA</sequence>
<keyword evidence="2 5" id="KW-0812">Transmembrane</keyword>
<dbReference type="InterPro" id="IPR010432">
    <property type="entry name" value="RDD"/>
</dbReference>
<proteinExistence type="predicted"/>
<dbReference type="AlphaFoldDB" id="A0A3E1NL76"/>
<evidence type="ECO:0000313" key="7">
    <source>
        <dbReference type="EMBL" id="RFM28685.1"/>
    </source>
</evidence>
<keyword evidence="8" id="KW-1185">Reference proteome</keyword>
<dbReference type="Proteomes" id="UP000261284">
    <property type="component" value="Unassembled WGS sequence"/>
</dbReference>
<evidence type="ECO:0000256" key="4">
    <source>
        <dbReference type="ARBA" id="ARBA00023136"/>
    </source>
</evidence>
<dbReference type="Pfam" id="PF06271">
    <property type="entry name" value="RDD"/>
    <property type="match status" value="1"/>
</dbReference>
<evidence type="ECO:0000256" key="5">
    <source>
        <dbReference type="SAM" id="Phobius"/>
    </source>
</evidence>
<dbReference type="GO" id="GO:0016020">
    <property type="term" value="C:membrane"/>
    <property type="evidence" value="ECO:0007669"/>
    <property type="project" value="UniProtKB-SubCell"/>
</dbReference>
<dbReference type="RefSeq" id="WP_116846674.1">
    <property type="nucleotide sequence ID" value="NZ_QTJU01000002.1"/>
</dbReference>
<name>A0A3E1NL76_9BACT</name>
<evidence type="ECO:0000256" key="1">
    <source>
        <dbReference type="ARBA" id="ARBA00004141"/>
    </source>
</evidence>
<comment type="subcellular location">
    <subcellularLocation>
        <location evidence="1">Membrane</location>
        <topology evidence="1">Multi-pass membrane protein</topology>
    </subcellularLocation>
</comment>
<keyword evidence="3 5" id="KW-1133">Transmembrane helix</keyword>
<evidence type="ECO:0000259" key="6">
    <source>
        <dbReference type="Pfam" id="PF06271"/>
    </source>
</evidence>
<evidence type="ECO:0000256" key="2">
    <source>
        <dbReference type="ARBA" id="ARBA00022692"/>
    </source>
</evidence>
<feature type="transmembrane region" description="Helical" evidence="5">
    <location>
        <begin position="48"/>
        <end position="69"/>
    </location>
</feature>
<accession>A0A3E1NL76</accession>
<evidence type="ECO:0000313" key="8">
    <source>
        <dbReference type="Proteomes" id="UP000261284"/>
    </source>
</evidence>